<dbReference type="Proteomes" id="UP000190648">
    <property type="component" value="Unassembled WGS sequence"/>
</dbReference>
<dbReference type="AlphaFoldDB" id="A0A1V4JHV0"/>
<reference evidence="3 4" key="1">
    <citation type="submission" date="2016-02" db="EMBL/GenBank/DDBJ databases">
        <title>Band-tailed pigeon sequencing and assembly.</title>
        <authorList>
            <person name="Soares A.E."/>
            <person name="Novak B.J."/>
            <person name="Rice E.S."/>
            <person name="O'Connell B."/>
            <person name="Chang D."/>
            <person name="Weber S."/>
            <person name="Shapiro B."/>
        </authorList>
    </citation>
    <scope>NUCLEOTIDE SEQUENCE [LARGE SCALE GENOMIC DNA]</scope>
    <source>
        <strain evidence="3">BTP2013</strain>
        <tissue evidence="3">Blood</tissue>
    </source>
</reference>
<comment type="caution">
    <text evidence="3">The sequence shown here is derived from an EMBL/GenBank/DDBJ whole genome shotgun (WGS) entry which is preliminary data.</text>
</comment>
<organism evidence="3 4">
    <name type="scientific">Patagioenas fasciata monilis</name>
    <dbReference type="NCBI Taxonomy" id="372326"/>
    <lineage>
        <taxon>Eukaryota</taxon>
        <taxon>Metazoa</taxon>
        <taxon>Chordata</taxon>
        <taxon>Craniata</taxon>
        <taxon>Vertebrata</taxon>
        <taxon>Euteleostomi</taxon>
        <taxon>Archelosauria</taxon>
        <taxon>Archosauria</taxon>
        <taxon>Dinosauria</taxon>
        <taxon>Saurischia</taxon>
        <taxon>Theropoda</taxon>
        <taxon>Coelurosauria</taxon>
        <taxon>Aves</taxon>
        <taxon>Neognathae</taxon>
        <taxon>Neoaves</taxon>
        <taxon>Columbimorphae</taxon>
        <taxon>Columbiformes</taxon>
        <taxon>Columbidae</taxon>
        <taxon>Patagioenas</taxon>
    </lineage>
</organism>
<dbReference type="PANTHER" id="PTHR13109:SF7">
    <property type="entry name" value="NEUROCHONDRIN"/>
    <property type="match status" value="1"/>
</dbReference>
<proteinExistence type="inferred from homology"/>
<evidence type="ECO:0000256" key="2">
    <source>
        <dbReference type="ARBA" id="ARBA00018324"/>
    </source>
</evidence>
<dbReference type="GO" id="GO:0048168">
    <property type="term" value="P:regulation of neuronal synaptic plasticity"/>
    <property type="evidence" value="ECO:0007669"/>
    <property type="project" value="TreeGrafter"/>
</dbReference>
<comment type="similarity">
    <text evidence="1">Belongs to the neurochondrin family.</text>
</comment>
<protein>
    <recommendedName>
        <fullName evidence="2">Neurochondrin</fullName>
    </recommendedName>
</protein>
<evidence type="ECO:0000313" key="3">
    <source>
        <dbReference type="EMBL" id="OPJ71766.1"/>
    </source>
</evidence>
<dbReference type="STRING" id="372326.A0A1V4JHV0"/>
<gene>
    <name evidence="3" type="primary">NCDN</name>
    <name evidence="3" type="ORF">AV530_020043</name>
</gene>
<sequence length="706" mass="76966">MAAGSGDGTATLKRCLGVLRDARNDSEQFAALLLVTKAVRAGEVDTKTRRQIFDAIGFTFPNRLLVSRQPPAGCPPHTFRALGLTLLACFCTDPELAGHSQILNKIPTFNDILVSPCEPDCTSMIDDAYQCLSAVMATARGPRELVTKGTVCALCQAYVKSGYGSDRALTLLLGLLAIAEAKCWQRDAPHLLAVLSKLSDDFLKAEDMTKFELCEVLPRFVPLSPPLTQDPQGRECLHRLYKGLADILGSKLSQSQRDPALKLAACLVQACGSEWIPAGSAGSKFLALLVNLACVEVRLTLEEPDPVEAEGKKEVVTACYVLIEMGIQECLREEKPLLEDMQKIQLMRIMEEAFGAVIFYLRQVKQEKLEDPFIFASVRILGAWMAEETSALKQEICEILPFLVHYAKKLFQEGSPAVSLPQPELVSTEGSDLPRDALRFLLPGFCHLTAEDRPRDILIAAGAPALLCDYFLHQWQLLTSKPGSPAPLTSAEMSLQTLCGIFLNLVVTAPDLIRRDKTFSSLMDMLLKSLPLVLPQKDHLVLAANFATLGLMLARILASPAVLQGTQPAKEFFGATIRFLSQAHAAQAEPGSDTLAMAVSPDYGSAWAELCELWLLGMQALAGCVPLLPWLPQAVLQARWLETLADLLTRVDPASVDFELIAAFQGVLVELARASKACRDVIVSHHGGEWANLYGMAALEQCLSEQ</sequence>
<dbReference type="InterPro" id="IPR008709">
    <property type="entry name" value="Neurochondrin"/>
</dbReference>
<name>A0A1V4JHV0_PATFA</name>
<evidence type="ECO:0000256" key="1">
    <source>
        <dbReference type="ARBA" id="ARBA00006927"/>
    </source>
</evidence>
<dbReference type="GO" id="GO:0030425">
    <property type="term" value="C:dendrite"/>
    <property type="evidence" value="ECO:0007669"/>
    <property type="project" value="TreeGrafter"/>
</dbReference>
<dbReference type="PANTHER" id="PTHR13109">
    <property type="entry name" value="NEUROCHONDRIN"/>
    <property type="match status" value="1"/>
</dbReference>
<keyword evidence="4" id="KW-1185">Reference proteome</keyword>
<dbReference type="OrthoDB" id="8186546at2759"/>
<dbReference type="GO" id="GO:0031175">
    <property type="term" value="P:neuron projection development"/>
    <property type="evidence" value="ECO:0007669"/>
    <property type="project" value="TreeGrafter"/>
</dbReference>
<dbReference type="Pfam" id="PF05536">
    <property type="entry name" value="Neurochondrin"/>
    <property type="match status" value="1"/>
</dbReference>
<accession>A0A1V4JHV0</accession>
<dbReference type="EMBL" id="LSYS01007350">
    <property type="protein sequence ID" value="OPJ71766.1"/>
    <property type="molecule type" value="Genomic_DNA"/>
</dbReference>
<evidence type="ECO:0000313" key="4">
    <source>
        <dbReference type="Proteomes" id="UP000190648"/>
    </source>
</evidence>